<feature type="region of interest" description="Disordered" evidence="7">
    <location>
        <begin position="80"/>
        <end position="106"/>
    </location>
</feature>
<name>A0A6G6CIH2_ACOCO</name>
<organism evidence="8">
    <name type="scientific">Aconitum coreanum</name>
    <name type="common">Korean monkshood</name>
    <name type="synonym">Aconitum delavayi var. coreanum</name>
    <dbReference type="NCBI Taxonomy" id="662772"/>
    <lineage>
        <taxon>Eukaryota</taxon>
        <taxon>Viridiplantae</taxon>
        <taxon>Streptophyta</taxon>
        <taxon>Embryophyta</taxon>
        <taxon>Tracheophyta</taxon>
        <taxon>Spermatophyta</taxon>
        <taxon>Magnoliopsida</taxon>
        <taxon>Ranunculales</taxon>
        <taxon>Ranunculaceae</taxon>
        <taxon>Ranunculoideae</taxon>
        <taxon>Delphinieae</taxon>
        <taxon>Aconitum</taxon>
    </lineage>
</organism>
<keyword evidence="3 8" id="KW-0689">Ribosomal protein</keyword>
<evidence type="ECO:0000256" key="2">
    <source>
        <dbReference type="ARBA" id="ARBA00008560"/>
    </source>
</evidence>
<evidence type="ECO:0000256" key="4">
    <source>
        <dbReference type="ARBA" id="ARBA00023274"/>
    </source>
</evidence>
<comment type="subcellular location">
    <subcellularLocation>
        <location evidence="1">Plastid</location>
        <location evidence="1">Chloroplast</location>
    </subcellularLocation>
</comment>
<dbReference type="EMBL" id="MN652033">
    <property type="protein sequence ID" value="QID92335.1"/>
    <property type="molecule type" value="Genomic_DNA"/>
</dbReference>
<dbReference type="PANTHER" id="PTHR36083">
    <property type="entry name" value="50S RIBOSOMAL PROTEIN L32, CHLOROPLASTIC"/>
    <property type="match status" value="1"/>
</dbReference>
<dbReference type="EMBL" id="MN652035">
    <property type="protein sequence ID" value="QID92337.1"/>
    <property type="molecule type" value="Genomic_DNA"/>
</dbReference>
<feature type="compositionally biased region" description="Polar residues" evidence="7">
    <location>
        <begin position="1"/>
        <end position="22"/>
    </location>
</feature>
<dbReference type="GO" id="GO:0009507">
    <property type="term" value="C:chloroplast"/>
    <property type="evidence" value="ECO:0007669"/>
    <property type="project" value="UniProtKB-SubCell"/>
</dbReference>
<evidence type="ECO:0000256" key="5">
    <source>
        <dbReference type="ARBA" id="ARBA00035280"/>
    </source>
</evidence>
<reference evidence="8" key="1">
    <citation type="submission" date="2019-11" db="EMBL/GenBank/DDBJ databases">
        <title>Recurrent gene duplication in the angiosperm tribe Delphinieae (Ranunculaceae) inferred from intracellular gene transfer event and heteroplasmic mutation in plastid matK gene.</title>
        <authorList>
            <person name="Park S."/>
            <person name="An B."/>
            <person name="Park S."/>
        </authorList>
    </citation>
    <scope>NUCLEOTIDE SEQUENCE</scope>
    <source>
        <strain evidence="8">ACO2</strain>
        <strain evidence="9">ACO4</strain>
    </source>
</reference>
<keyword evidence="4" id="KW-0687">Ribonucleoprotein</keyword>
<evidence type="ECO:0000313" key="9">
    <source>
        <dbReference type="EMBL" id="QID92337.1"/>
    </source>
</evidence>
<dbReference type="GO" id="GO:0015934">
    <property type="term" value="C:large ribosomal subunit"/>
    <property type="evidence" value="ECO:0007669"/>
    <property type="project" value="InterPro"/>
</dbReference>
<evidence type="ECO:0000256" key="1">
    <source>
        <dbReference type="ARBA" id="ARBA00004229"/>
    </source>
</evidence>
<dbReference type="HAMAP" id="MF_00340">
    <property type="entry name" value="Ribosomal_bL32"/>
    <property type="match status" value="1"/>
</dbReference>
<accession>A0A6G6CIH2</accession>
<evidence type="ECO:0000256" key="3">
    <source>
        <dbReference type="ARBA" id="ARBA00022980"/>
    </source>
</evidence>
<dbReference type="GO" id="GO:0006412">
    <property type="term" value="P:translation"/>
    <property type="evidence" value="ECO:0007669"/>
    <property type="project" value="InterPro"/>
</dbReference>
<dbReference type="AlphaFoldDB" id="A0A6G6CIH2"/>
<gene>
    <name evidence="8" type="primary">rpl32</name>
</gene>
<comment type="similarity">
    <text evidence="2">Belongs to the bacterial ribosomal protein bL32 family.</text>
</comment>
<evidence type="ECO:0000256" key="6">
    <source>
        <dbReference type="ARBA" id="ARBA00035431"/>
    </source>
</evidence>
<sequence>MATSLLPTTVPTISPLSSTKHPNPNRLFPKSQTLAPFTQLTAYHSTKFSCNSSNSNPNFLSTSLHDPKFLDAFHELGLQDEGEDDDGLSFTTMAVPKKRTSRTKSKIRKNCWKRKANVAAKKAFSLAKSIATGNSKSFFVPPTTTK</sequence>
<dbReference type="GO" id="GO:0003735">
    <property type="term" value="F:structural constituent of ribosome"/>
    <property type="evidence" value="ECO:0007669"/>
    <property type="project" value="InterPro"/>
</dbReference>
<evidence type="ECO:0000256" key="7">
    <source>
        <dbReference type="SAM" id="MobiDB-lite"/>
    </source>
</evidence>
<proteinExistence type="inferred from homology"/>
<evidence type="ECO:0000313" key="8">
    <source>
        <dbReference type="EMBL" id="QID92335.1"/>
    </source>
</evidence>
<feature type="region of interest" description="Disordered" evidence="7">
    <location>
        <begin position="1"/>
        <end position="25"/>
    </location>
</feature>
<dbReference type="PANTHER" id="PTHR36083:SF1">
    <property type="entry name" value="LARGE RIBOSOMAL SUBUNIT PROTEIN BL32C"/>
    <property type="match status" value="1"/>
</dbReference>
<protein>
    <recommendedName>
        <fullName evidence="5">Large ribosomal subunit protein bL32c</fullName>
    </recommendedName>
    <alternativeName>
        <fullName evidence="6">50S ribosomal protein L32, chloroplastic</fullName>
    </alternativeName>
</protein>
<dbReference type="InterPro" id="IPR044958">
    <property type="entry name" value="Ribosomal_bL32_plant/cyanobact"/>
</dbReference>
<feature type="compositionally biased region" description="Basic residues" evidence="7">
    <location>
        <begin position="96"/>
        <end position="106"/>
    </location>
</feature>
<dbReference type="InterPro" id="IPR002677">
    <property type="entry name" value="Ribosomal_bL32"/>
</dbReference>